<protein>
    <submittedName>
        <fullName evidence="1">Uncharacterized protein</fullName>
    </submittedName>
</protein>
<dbReference type="Proteomes" id="UP000515291">
    <property type="component" value="Chromosome"/>
</dbReference>
<evidence type="ECO:0000313" key="1">
    <source>
        <dbReference type="EMBL" id="QND70216.1"/>
    </source>
</evidence>
<accession>A0A7G6TTY4</accession>
<proteinExistence type="predicted"/>
<evidence type="ECO:0000313" key="2">
    <source>
        <dbReference type="Proteomes" id="UP000515291"/>
    </source>
</evidence>
<dbReference type="RefSeq" id="WP_184514755.1">
    <property type="nucleotide sequence ID" value="NZ_CP050292.1"/>
</dbReference>
<name>A0A7G6TTY4_9BRAD</name>
<organism evidence="1 2">
    <name type="scientific">Tardiphaga robiniae</name>
    <dbReference type="NCBI Taxonomy" id="943830"/>
    <lineage>
        <taxon>Bacteria</taxon>
        <taxon>Pseudomonadati</taxon>
        <taxon>Pseudomonadota</taxon>
        <taxon>Alphaproteobacteria</taxon>
        <taxon>Hyphomicrobiales</taxon>
        <taxon>Nitrobacteraceae</taxon>
        <taxon>Tardiphaga</taxon>
    </lineage>
</organism>
<gene>
    <name evidence="1" type="ORF">HB776_02400</name>
</gene>
<sequence>MTLTESVRWLFGSASPGSAHADKLNASMDEFVQLLNTNGYDLKSLGTTEKAKKDAYPPEDVQ</sequence>
<dbReference type="EMBL" id="CP050292">
    <property type="protein sequence ID" value="QND70216.1"/>
    <property type="molecule type" value="Genomic_DNA"/>
</dbReference>
<reference evidence="2" key="1">
    <citation type="journal article" date="2020" name="Mol. Plant Microbe">
        <title>Rhizobial microsymbionts of the narrowly endemic Oxytropis species growing in Kamchatka are characterized by significant genetic diversity and possess a set of genes that are associated with T3SS and T6SS secretion systems and can affect the development of symbiosis.</title>
        <authorList>
            <person name="Safronova V."/>
            <person name="Guro P."/>
            <person name="Sazanova A."/>
            <person name="Kuznetsova I."/>
            <person name="Belimov A."/>
            <person name="Yakubov V."/>
            <person name="Chirak E."/>
            <person name="Afonin A."/>
            <person name="Gogolev Y."/>
            <person name="Andronov E."/>
            <person name="Tikhonovich I."/>
        </authorList>
    </citation>
    <scope>NUCLEOTIDE SEQUENCE [LARGE SCALE GENOMIC DNA]</scope>
    <source>
        <strain evidence="2">581</strain>
    </source>
</reference>
<dbReference type="AlphaFoldDB" id="A0A7G6TTY4"/>
<dbReference type="KEGG" id="trb:HB776_02400"/>